<dbReference type="InterPro" id="IPR006797">
    <property type="entry name" value="PRELI/MSF1_dom"/>
</dbReference>
<protein>
    <recommendedName>
        <fullName evidence="1">PRELI/MSF1 domain-containing protein</fullName>
    </recommendedName>
</protein>
<evidence type="ECO:0000313" key="2">
    <source>
        <dbReference type="EMBL" id="KAK1937403.1"/>
    </source>
</evidence>
<dbReference type="PROSITE" id="PS50904">
    <property type="entry name" value="PRELI_MSF1"/>
    <property type="match status" value="1"/>
</dbReference>
<keyword evidence="3" id="KW-1185">Reference proteome</keyword>
<reference evidence="2" key="1">
    <citation type="journal article" date="2014" name="Nucleic Acids Res.">
        <title>The evolutionary dynamics of variant antigen genes in Babesia reveal a history of genomic innovation underlying host-parasite interaction.</title>
        <authorList>
            <person name="Jackson A.P."/>
            <person name="Otto T.D."/>
            <person name="Darby A."/>
            <person name="Ramaprasad A."/>
            <person name="Xia D."/>
            <person name="Echaide I.E."/>
            <person name="Farber M."/>
            <person name="Gahlot S."/>
            <person name="Gamble J."/>
            <person name="Gupta D."/>
            <person name="Gupta Y."/>
            <person name="Jackson L."/>
            <person name="Malandrin L."/>
            <person name="Malas T.B."/>
            <person name="Moussa E."/>
            <person name="Nair M."/>
            <person name="Reid A.J."/>
            <person name="Sanders M."/>
            <person name="Sharma J."/>
            <person name="Tracey A."/>
            <person name="Quail M.A."/>
            <person name="Weir W."/>
            <person name="Wastling J.M."/>
            <person name="Hall N."/>
            <person name="Willadsen P."/>
            <person name="Lingelbach K."/>
            <person name="Shiels B."/>
            <person name="Tait A."/>
            <person name="Berriman M."/>
            <person name="Allred D.R."/>
            <person name="Pain A."/>
        </authorList>
    </citation>
    <scope>NUCLEOTIDE SEQUENCE</scope>
    <source>
        <strain evidence="2">1802A</strain>
    </source>
</reference>
<organism evidence="2 3">
    <name type="scientific">Babesia divergens</name>
    <dbReference type="NCBI Taxonomy" id="32595"/>
    <lineage>
        <taxon>Eukaryota</taxon>
        <taxon>Sar</taxon>
        <taxon>Alveolata</taxon>
        <taxon>Apicomplexa</taxon>
        <taxon>Aconoidasida</taxon>
        <taxon>Piroplasmida</taxon>
        <taxon>Babesiidae</taxon>
        <taxon>Babesia</taxon>
    </lineage>
</organism>
<dbReference type="AlphaFoldDB" id="A0AAD9LHY9"/>
<dbReference type="Proteomes" id="UP001195914">
    <property type="component" value="Unassembled WGS sequence"/>
</dbReference>
<evidence type="ECO:0000313" key="3">
    <source>
        <dbReference type="Proteomes" id="UP001195914"/>
    </source>
</evidence>
<accession>A0AAD9LHY9</accession>
<comment type="caution">
    <text evidence="2">The sequence shown here is derived from an EMBL/GenBank/DDBJ whole genome shotgun (WGS) entry which is preliminary data.</text>
</comment>
<gene>
    <name evidence="2" type="ORF">X943_001604</name>
</gene>
<dbReference type="PANTHER" id="PTHR11158">
    <property type="entry name" value="MSF1/PX19 RELATED"/>
    <property type="match status" value="1"/>
</dbReference>
<dbReference type="GO" id="GO:0005758">
    <property type="term" value="C:mitochondrial intermembrane space"/>
    <property type="evidence" value="ECO:0007669"/>
    <property type="project" value="InterPro"/>
</dbReference>
<reference evidence="2" key="2">
    <citation type="submission" date="2021-05" db="EMBL/GenBank/DDBJ databases">
        <authorList>
            <person name="Pain A."/>
        </authorList>
    </citation>
    <scope>NUCLEOTIDE SEQUENCE</scope>
    <source>
        <strain evidence="2">1802A</strain>
    </source>
</reference>
<dbReference type="InterPro" id="IPR037365">
    <property type="entry name" value="Slowmo/Ups"/>
</dbReference>
<feature type="domain" description="PRELI/MSF1" evidence="1">
    <location>
        <begin position="1"/>
        <end position="168"/>
    </location>
</feature>
<sequence>MLFTKSFVCNFDWEIVARAFYRMYPSKHYPHVRDIHIIDHEVIPESKQLKVRRIARVTYNFPSIVHYIVGPSIEYMMLEESLLDLNTRSISVKTTGFTMLDSYRYDEEASLMMAGSGKTQYNSAIEFRILGFGFFNSTLESVARRVVTEFSEKDSITKAIVEAVNNLD</sequence>
<evidence type="ECO:0000259" key="1">
    <source>
        <dbReference type="PROSITE" id="PS50904"/>
    </source>
</evidence>
<name>A0AAD9LHY9_BABDI</name>
<proteinExistence type="predicted"/>
<dbReference type="Pfam" id="PF04707">
    <property type="entry name" value="PRELI"/>
    <property type="match status" value="1"/>
</dbReference>
<dbReference type="EMBL" id="JAHBMH010000033">
    <property type="protein sequence ID" value="KAK1937403.1"/>
    <property type="molecule type" value="Genomic_DNA"/>
</dbReference>